<protein>
    <submittedName>
        <fullName evidence="2">Uncharacterized protein</fullName>
    </submittedName>
</protein>
<gene>
    <name evidence="2" type="ORF">PXEA_LOCUS30252</name>
</gene>
<feature type="compositionally biased region" description="Basic and acidic residues" evidence="1">
    <location>
        <begin position="188"/>
        <end position="202"/>
    </location>
</feature>
<dbReference type="AlphaFoldDB" id="A0A3S5B0C5"/>
<evidence type="ECO:0000256" key="1">
    <source>
        <dbReference type="SAM" id="MobiDB-lite"/>
    </source>
</evidence>
<feature type="region of interest" description="Disordered" evidence="1">
    <location>
        <begin position="188"/>
        <end position="234"/>
    </location>
</feature>
<evidence type="ECO:0000313" key="3">
    <source>
        <dbReference type="Proteomes" id="UP000784294"/>
    </source>
</evidence>
<evidence type="ECO:0000313" key="2">
    <source>
        <dbReference type="EMBL" id="VEL36812.1"/>
    </source>
</evidence>
<dbReference type="OrthoDB" id="5573735at2759"/>
<organism evidence="2 3">
    <name type="scientific">Protopolystoma xenopodis</name>
    <dbReference type="NCBI Taxonomy" id="117903"/>
    <lineage>
        <taxon>Eukaryota</taxon>
        <taxon>Metazoa</taxon>
        <taxon>Spiralia</taxon>
        <taxon>Lophotrochozoa</taxon>
        <taxon>Platyhelminthes</taxon>
        <taxon>Monogenea</taxon>
        <taxon>Polyopisthocotylea</taxon>
        <taxon>Polystomatidea</taxon>
        <taxon>Polystomatidae</taxon>
        <taxon>Protopolystoma</taxon>
    </lineage>
</organism>
<comment type="caution">
    <text evidence="2">The sequence shown here is derived from an EMBL/GenBank/DDBJ whole genome shotgun (WGS) entry which is preliminary data.</text>
</comment>
<proteinExistence type="predicted"/>
<dbReference type="InterPro" id="IPR028994">
    <property type="entry name" value="Integrin_alpha_N"/>
</dbReference>
<keyword evidence="3" id="KW-1185">Reference proteome</keyword>
<accession>A0A3S5B0C5</accession>
<feature type="compositionally biased region" description="Polar residues" evidence="1">
    <location>
        <begin position="213"/>
        <end position="227"/>
    </location>
</feature>
<dbReference type="Proteomes" id="UP000784294">
    <property type="component" value="Unassembled WGS sequence"/>
</dbReference>
<sequence length="328" mass="35636">MNFSQCLPYVIAANLCLFSNSSLPPPASLWLGGTVSAANNGHDGIQLGCDPRFLYKPLPVNESSTNRAGGPTTGPRRPHHLGTGTCALYTGASIDYTSVDACSSQEEGACLAGFSADLVPGKRFGEVFVALGMPGSYLTEGNVFLGHYLGKRQVSGFRLKSSPTDLAHRGFNLGYSIALDRLDRLRLPESSEEGPKPNREQLMETDEPEARATGTNWRSRITPSADPQSGEAGRLTNEDVMRLKAKELAQTNSAFAGPLDDTYQSAFGGRPLSVITSSPMWVDNEYRGIVMILNQALDLGKVSWRLRFKTLANYQPKTFVFLYSSTLR</sequence>
<name>A0A3S5B0C5_9PLAT</name>
<reference evidence="2" key="1">
    <citation type="submission" date="2018-11" db="EMBL/GenBank/DDBJ databases">
        <authorList>
            <consortium name="Pathogen Informatics"/>
        </authorList>
    </citation>
    <scope>NUCLEOTIDE SEQUENCE</scope>
</reference>
<dbReference type="Gene3D" id="2.130.10.130">
    <property type="entry name" value="Integrin alpha, N-terminal"/>
    <property type="match status" value="1"/>
</dbReference>
<dbReference type="EMBL" id="CAAALY010253246">
    <property type="protein sequence ID" value="VEL36812.1"/>
    <property type="molecule type" value="Genomic_DNA"/>
</dbReference>